<sequence>MTGRVESLLTQLLEEQRKTNQLLLMLIEAMGEEAEQDEEPSTYMDGSRVS</sequence>
<organism evidence="2">
    <name type="scientific">Pakpunavirus sp</name>
    <dbReference type="NCBI Taxonomy" id="2833053"/>
    <lineage>
        <taxon>Viruses</taxon>
        <taxon>Duplodnaviria</taxon>
        <taxon>Heunggongvirae</taxon>
        <taxon>Uroviricota</taxon>
        <taxon>Caudoviricetes</taxon>
        <taxon>Vandenendeviridae</taxon>
        <taxon>Skurskavirinae</taxon>
        <taxon>Pakpunavirus</taxon>
    </lineage>
</organism>
<feature type="region of interest" description="Disordered" evidence="1">
    <location>
        <begin position="31"/>
        <end position="50"/>
    </location>
</feature>
<reference evidence="2" key="1">
    <citation type="submission" date="2024-06" db="EMBL/GenBank/DDBJ databases">
        <authorList>
            <person name="Agudelo-Romero P."/>
            <person name="Caparros-Martin J.A."/>
            <person name="Sharma A."/>
            <person name="Saladie M."/>
            <person name="Stick S.M."/>
            <person name="O'Gara F."/>
        </authorList>
    </citation>
    <scope>NUCLEOTIDE SEQUENCE</scope>
    <source>
        <strain evidence="2">VContig1</strain>
    </source>
</reference>
<accession>A0AB39BZJ3</accession>
<feature type="compositionally biased region" description="Acidic residues" evidence="1">
    <location>
        <begin position="31"/>
        <end position="40"/>
    </location>
</feature>
<name>A0AB39BZJ3_9CAUD</name>
<dbReference type="EMBL" id="PP986815">
    <property type="protein sequence ID" value="XDI97847.1"/>
    <property type="molecule type" value="Genomic_DNA"/>
</dbReference>
<evidence type="ECO:0000313" key="2">
    <source>
        <dbReference type="EMBL" id="XDI97847.1"/>
    </source>
</evidence>
<protein>
    <submittedName>
        <fullName evidence="2">Uncharacterized protein</fullName>
    </submittedName>
</protein>
<proteinExistence type="predicted"/>
<evidence type="ECO:0000256" key="1">
    <source>
        <dbReference type="SAM" id="MobiDB-lite"/>
    </source>
</evidence>